<organism evidence="9 11">
    <name type="scientific">Azospirillum argentinense</name>
    <dbReference type="NCBI Taxonomy" id="2970906"/>
    <lineage>
        <taxon>Bacteria</taxon>
        <taxon>Pseudomonadati</taxon>
        <taxon>Pseudomonadota</taxon>
        <taxon>Alphaproteobacteria</taxon>
        <taxon>Rhodospirillales</taxon>
        <taxon>Azospirillaceae</taxon>
        <taxon>Azospirillum</taxon>
    </lineage>
</organism>
<evidence type="ECO:0000256" key="5">
    <source>
        <dbReference type="ARBA" id="ARBA00022989"/>
    </source>
</evidence>
<evidence type="ECO:0000256" key="2">
    <source>
        <dbReference type="ARBA" id="ARBA00022448"/>
    </source>
</evidence>
<dbReference type="Pfam" id="PF00528">
    <property type="entry name" value="BPD_transp_1"/>
    <property type="match status" value="1"/>
</dbReference>
<dbReference type="InterPro" id="IPR035906">
    <property type="entry name" value="MetI-like_sf"/>
</dbReference>
<comment type="subcellular location">
    <subcellularLocation>
        <location evidence="1 7">Cell membrane</location>
        <topology evidence="1 7">Multi-pass membrane protein</topology>
    </subcellularLocation>
</comment>
<dbReference type="Pfam" id="PF19300">
    <property type="entry name" value="BPD_transp_1_N"/>
    <property type="match status" value="1"/>
</dbReference>
<dbReference type="KEGG" id="abq:ABAZ39_13535"/>
<keyword evidence="3" id="KW-1003">Cell membrane</keyword>
<dbReference type="GO" id="GO:0071916">
    <property type="term" value="F:dipeptide transmembrane transporter activity"/>
    <property type="evidence" value="ECO:0007669"/>
    <property type="project" value="TreeGrafter"/>
</dbReference>
<dbReference type="PANTHER" id="PTHR43163:SF6">
    <property type="entry name" value="DIPEPTIDE TRANSPORT SYSTEM PERMEASE PROTEIN DPPB-RELATED"/>
    <property type="match status" value="1"/>
</dbReference>
<dbReference type="PROSITE" id="PS50928">
    <property type="entry name" value="ABC_TM1"/>
    <property type="match status" value="1"/>
</dbReference>
<evidence type="ECO:0000313" key="10">
    <source>
        <dbReference type="EMBL" id="MFL7902975.1"/>
    </source>
</evidence>
<name>A0A060DJB0_9PROT</name>
<keyword evidence="6 7" id="KW-0472">Membrane</keyword>
<feature type="transmembrane region" description="Helical" evidence="7">
    <location>
        <begin position="231"/>
        <end position="257"/>
    </location>
</feature>
<evidence type="ECO:0000256" key="7">
    <source>
        <dbReference type="RuleBase" id="RU363032"/>
    </source>
</evidence>
<evidence type="ECO:0000256" key="3">
    <source>
        <dbReference type="ARBA" id="ARBA00022475"/>
    </source>
</evidence>
<keyword evidence="4 7" id="KW-0812">Transmembrane</keyword>
<evidence type="ECO:0000313" key="11">
    <source>
        <dbReference type="Proteomes" id="UP000027186"/>
    </source>
</evidence>
<dbReference type="EMBL" id="CP007793">
    <property type="protein sequence ID" value="AIB12982.1"/>
    <property type="molecule type" value="Genomic_DNA"/>
</dbReference>
<proteinExistence type="inferred from homology"/>
<feature type="transmembrane region" description="Helical" evidence="7">
    <location>
        <begin position="177"/>
        <end position="199"/>
    </location>
</feature>
<feature type="transmembrane region" description="Helical" evidence="7">
    <location>
        <begin position="277"/>
        <end position="300"/>
    </location>
</feature>
<reference evidence="9 11" key="1">
    <citation type="journal article" date="2014" name="Genome Announc.">
        <title>Complete Genome Sequence of the Model Rhizosphere Strain Azospirillum brasilense Az39, Successfully Applied in Agriculture.</title>
        <authorList>
            <person name="Rivera D."/>
            <person name="Revale S."/>
            <person name="Molina R."/>
            <person name="Gualpa J."/>
            <person name="Puente M."/>
            <person name="Maroniche G."/>
            <person name="Paris G."/>
            <person name="Baker D."/>
            <person name="Clavijo B."/>
            <person name="McLay K."/>
            <person name="Spaepen S."/>
            <person name="Perticari A."/>
            <person name="Vazquez M."/>
            <person name="Wisniewski-Dye F."/>
            <person name="Watkins C."/>
            <person name="Martinez-Abarca F."/>
            <person name="Vanderleyden J."/>
            <person name="Cassan F."/>
        </authorList>
    </citation>
    <scope>NUCLEOTIDE SEQUENCE [LARGE SCALE GENOMIC DNA]</scope>
    <source>
        <strain evidence="9 11">Az39</strain>
    </source>
</reference>
<dbReference type="InterPro" id="IPR045621">
    <property type="entry name" value="BPD_transp_1_N"/>
</dbReference>
<dbReference type="InterPro" id="IPR000515">
    <property type="entry name" value="MetI-like"/>
</dbReference>
<dbReference type="SUPFAM" id="SSF161098">
    <property type="entry name" value="MetI-like"/>
    <property type="match status" value="1"/>
</dbReference>
<evidence type="ECO:0000256" key="1">
    <source>
        <dbReference type="ARBA" id="ARBA00004651"/>
    </source>
</evidence>
<dbReference type="PANTHER" id="PTHR43163">
    <property type="entry name" value="DIPEPTIDE TRANSPORT SYSTEM PERMEASE PROTEIN DPPB-RELATED"/>
    <property type="match status" value="1"/>
</dbReference>
<feature type="transmembrane region" description="Helical" evidence="7">
    <location>
        <begin position="95"/>
        <end position="118"/>
    </location>
</feature>
<feature type="domain" description="ABC transmembrane type-1" evidence="8">
    <location>
        <begin position="95"/>
        <end position="300"/>
    </location>
</feature>
<reference evidence="10 12" key="2">
    <citation type="submission" date="2024-11" db="EMBL/GenBank/DDBJ databases">
        <title>Draft genome sequences of two bacteria associated to sugarcane roots in Colombia.</title>
        <authorList>
            <person name="Pardo-Diaz S."/>
            <person name="Masmela-Mendoza J."/>
            <person name="Delgadillo-Duran P."/>
            <person name="Bautista E.J."/>
            <person name="Rojas-Tapias D.F."/>
        </authorList>
    </citation>
    <scope>NUCLEOTIDE SEQUENCE [LARGE SCALE GENOMIC DNA]</scope>
    <source>
        <strain evidence="10 12">Ap18</strain>
    </source>
</reference>
<dbReference type="EMBL" id="JBJLSN010000025">
    <property type="protein sequence ID" value="MFL7902975.1"/>
    <property type="molecule type" value="Genomic_DNA"/>
</dbReference>
<keyword evidence="12" id="KW-1185">Reference proteome</keyword>
<dbReference type="Proteomes" id="UP000027186">
    <property type="component" value="Chromosome"/>
</dbReference>
<protein>
    <submittedName>
        <fullName evidence="10">ABC transporter permease</fullName>
    </submittedName>
    <submittedName>
        <fullName evidence="9">Peptide ABC transporter</fullName>
    </submittedName>
</protein>
<keyword evidence="2 7" id="KW-0813">Transport</keyword>
<feature type="transmembrane region" description="Helical" evidence="7">
    <location>
        <begin position="130"/>
        <end position="157"/>
    </location>
</feature>
<keyword evidence="5 7" id="KW-1133">Transmembrane helix</keyword>
<evidence type="ECO:0000313" key="12">
    <source>
        <dbReference type="Proteomes" id="UP001628281"/>
    </source>
</evidence>
<evidence type="ECO:0000313" key="9">
    <source>
        <dbReference type="EMBL" id="AIB12982.1"/>
    </source>
</evidence>
<evidence type="ECO:0000259" key="8">
    <source>
        <dbReference type="PROSITE" id="PS50928"/>
    </source>
</evidence>
<dbReference type="AlphaFoldDB" id="A0A060DJB0"/>
<dbReference type="Proteomes" id="UP001628281">
    <property type="component" value="Unassembled WGS sequence"/>
</dbReference>
<gene>
    <name evidence="9" type="ORF">ABAZ39_13535</name>
    <name evidence="10" type="ORF">ACJ41P_17715</name>
</gene>
<dbReference type="RefSeq" id="WP_038530008.1">
    <property type="nucleotide sequence ID" value="NZ_CP007793.1"/>
</dbReference>
<dbReference type="GO" id="GO:0005886">
    <property type="term" value="C:plasma membrane"/>
    <property type="evidence" value="ECO:0007669"/>
    <property type="project" value="UniProtKB-SubCell"/>
</dbReference>
<comment type="similarity">
    <text evidence="7">Belongs to the binding-protein-dependent transport system permease family.</text>
</comment>
<evidence type="ECO:0000256" key="4">
    <source>
        <dbReference type="ARBA" id="ARBA00022692"/>
    </source>
</evidence>
<sequence>MLAFLVRRLLTLALTAWLATLVVFAVLEAIPGDPALVMLGTSAQPEAVAALRAQMGLDRPWPVRYAGWVGGMLHGDFGTSLTYARPVAGLVADRLAITLPLAGLALVLSAGIAIPLGLFAAGRQGRAGDWAVMAFGQMGIAVPGFWFAILLILLFSVRLGWFSAGGFPGWEAGAGPALKALLLPAVALALPEAAILARITRTAALDTLREEYVRTAVAKGLPRRVVLRRHVLPNALIPVATILGLQFSFLVAGAVVVENVFTLPGLGRLLYQAIGQHDLIVVQSVVVLLAVTVVAVNALVDIACAAIDPRPRVTA</sequence>
<accession>A0A060DJB0</accession>
<evidence type="ECO:0000256" key="6">
    <source>
        <dbReference type="ARBA" id="ARBA00023136"/>
    </source>
</evidence>
<dbReference type="Gene3D" id="1.10.3720.10">
    <property type="entry name" value="MetI-like"/>
    <property type="match status" value="1"/>
</dbReference>
<dbReference type="CDD" id="cd06261">
    <property type="entry name" value="TM_PBP2"/>
    <property type="match status" value="1"/>
</dbReference>